<dbReference type="SUPFAM" id="SSF56176">
    <property type="entry name" value="FAD-binding/transporter-associated domain-like"/>
    <property type="match status" value="1"/>
</dbReference>
<dbReference type="EMBL" id="CP060712">
    <property type="protein sequence ID" value="QNN50587.1"/>
    <property type="molecule type" value="Genomic_DNA"/>
</dbReference>
<evidence type="ECO:0000256" key="3">
    <source>
        <dbReference type="ARBA" id="ARBA00022630"/>
    </source>
</evidence>
<evidence type="ECO:0000313" key="11">
    <source>
        <dbReference type="EMBL" id="QNN50587.1"/>
    </source>
</evidence>
<evidence type="ECO:0000259" key="10">
    <source>
        <dbReference type="PROSITE" id="PS51387"/>
    </source>
</evidence>
<dbReference type="GO" id="GO:0016020">
    <property type="term" value="C:membrane"/>
    <property type="evidence" value="ECO:0007669"/>
    <property type="project" value="UniProtKB-SubCell"/>
</dbReference>
<dbReference type="EC" id="1.3.1.72" evidence="2"/>
<dbReference type="InterPro" id="IPR006094">
    <property type="entry name" value="Oxid_FAD_bind_N"/>
</dbReference>
<feature type="region of interest" description="Disordered" evidence="9">
    <location>
        <begin position="28"/>
        <end position="149"/>
    </location>
</feature>
<reference evidence="11 12" key="1">
    <citation type="submission" date="2020-08" db="EMBL/GenBank/DDBJ databases">
        <title>Genome sequence of Phycicoccus endophyticus JCM 31784T.</title>
        <authorList>
            <person name="Hyun D.-W."/>
            <person name="Bae J.-W."/>
        </authorList>
    </citation>
    <scope>NUCLEOTIDE SEQUENCE [LARGE SCALE GENOMIC DNA]</scope>
    <source>
        <strain evidence="11 12">JCM 31784</strain>
    </source>
</reference>
<evidence type="ECO:0000256" key="5">
    <source>
        <dbReference type="ARBA" id="ARBA00022827"/>
    </source>
</evidence>
<dbReference type="PROSITE" id="PS51387">
    <property type="entry name" value="FAD_PCMH"/>
    <property type="match status" value="1"/>
</dbReference>
<dbReference type="InterPro" id="IPR040165">
    <property type="entry name" value="Diminuto-like"/>
</dbReference>
<dbReference type="PANTHER" id="PTHR10801">
    <property type="entry name" value="24-DEHYDROCHOLESTEROL REDUCTASE"/>
    <property type="match status" value="1"/>
</dbReference>
<protein>
    <recommendedName>
        <fullName evidence="2">Delta(24)-sterol reductase</fullName>
        <ecNumber evidence="2">1.3.1.72</ecNumber>
    </recommendedName>
</protein>
<dbReference type="Pfam" id="PF01565">
    <property type="entry name" value="FAD_binding_4"/>
    <property type="match status" value="1"/>
</dbReference>
<evidence type="ECO:0000256" key="8">
    <source>
        <dbReference type="ARBA" id="ARBA00023136"/>
    </source>
</evidence>
<evidence type="ECO:0000256" key="6">
    <source>
        <dbReference type="ARBA" id="ARBA00022989"/>
    </source>
</evidence>
<dbReference type="KEGG" id="pei:H9L10_06395"/>
<feature type="domain" description="FAD-binding PCMH-type" evidence="10">
    <location>
        <begin position="132"/>
        <end position="314"/>
    </location>
</feature>
<dbReference type="PANTHER" id="PTHR10801:SF0">
    <property type="entry name" value="DELTA(24)-STEROL REDUCTASE"/>
    <property type="match status" value="1"/>
</dbReference>
<dbReference type="InterPro" id="IPR016166">
    <property type="entry name" value="FAD-bd_PCMH"/>
</dbReference>
<name>A0A7G9R4R2_9MICO</name>
<dbReference type="GO" id="GO:0071949">
    <property type="term" value="F:FAD binding"/>
    <property type="evidence" value="ECO:0007669"/>
    <property type="project" value="InterPro"/>
</dbReference>
<organism evidence="11 12">
    <name type="scientific">Phycicoccus endophyticus</name>
    <dbReference type="NCBI Taxonomy" id="1690220"/>
    <lineage>
        <taxon>Bacteria</taxon>
        <taxon>Bacillati</taxon>
        <taxon>Actinomycetota</taxon>
        <taxon>Actinomycetes</taxon>
        <taxon>Micrococcales</taxon>
        <taxon>Intrasporangiaceae</taxon>
        <taxon>Phycicoccus</taxon>
    </lineage>
</organism>
<evidence type="ECO:0000313" key="12">
    <source>
        <dbReference type="Proteomes" id="UP000515976"/>
    </source>
</evidence>
<proteinExistence type="predicted"/>
<evidence type="ECO:0000256" key="1">
    <source>
        <dbReference type="ARBA" id="ARBA00004167"/>
    </source>
</evidence>
<comment type="subcellular location">
    <subcellularLocation>
        <location evidence="1">Membrane</location>
        <topology evidence="1">Single-pass membrane protein</topology>
    </subcellularLocation>
</comment>
<dbReference type="InterPro" id="IPR036318">
    <property type="entry name" value="FAD-bd_PCMH-like_sf"/>
</dbReference>
<sequence>MWGAVPAAWGASRSGTVSGVCIGDADVGPRHPHLPGAGARRPGAHQLAGRRCRADRRPAEEGGGLHRRGRLPAHPGQPRPRRPHGPGRVARRPRRPGRRRAARRGGHGQRVPRALRRGGGGGDGHGRRPGRGRGGPLVTVTSAPTTGRAAHEAGVERLVASYHAIPQGAPVRLAKRTSNLFRGRTATDVPGLDTSGLTGVVAVDPDARTADVQGMCTYEDLVDATLPHGLTPLVVPQLRTITLGGAVTGLGIESTSWRNGLPHESVLEMDVLTGAGEVVTTDPTDRHPELFQGFPNSYGTLGYATRLRIELEPVGRTVSLRHVRFHDLDALVAAVGAVMDSGEHDGEAVDYLDGVVFSADESYLVLGRRSEEPGPTSDYTGQRVFYRSIQHDAPRPARDTLTTHDYLWRWDTDWFWCSRAFGAQNPLVRRLWPRRWLRSSVYWKLVALDRRFDVADRLEARKGRPPRERVVQDVEIPLERTADFLRWFLREVPIEPVWLCPLQLRSEQAWTLYPLQPGERYVNVGFWSTVPADPAAPPGAANRRIEDEVSELGGHKSLYSEAFYDEETFWRHYGGAHYPALKERFDPDHRLPDLYAKAVRGA</sequence>
<dbReference type="InterPro" id="IPR016169">
    <property type="entry name" value="FAD-bd_PCMH_sub2"/>
</dbReference>
<keyword evidence="4" id="KW-0812">Transmembrane</keyword>
<evidence type="ECO:0000256" key="2">
    <source>
        <dbReference type="ARBA" id="ARBA00012405"/>
    </source>
</evidence>
<evidence type="ECO:0000256" key="7">
    <source>
        <dbReference type="ARBA" id="ARBA00023002"/>
    </source>
</evidence>
<dbReference type="Proteomes" id="UP000515976">
    <property type="component" value="Chromosome"/>
</dbReference>
<gene>
    <name evidence="11" type="ORF">H9L10_06395</name>
</gene>
<evidence type="ECO:0000256" key="9">
    <source>
        <dbReference type="SAM" id="MobiDB-lite"/>
    </source>
</evidence>
<keyword evidence="5" id="KW-0274">FAD</keyword>
<keyword evidence="8" id="KW-0472">Membrane</keyword>
<keyword evidence="3" id="KW-0285">Flavoprotein</keyword>
<keyword evidence="12" id="KW-1185">Reference proteome</keyword>
<dbReference type="SUPFAM" id="SSF55103">
    <property type="entry name" value="FAD-linked oxidases, C-terminal domain"/>
    <property type="match status" value="1"/>
</dbReference>
<dbReference type="AlphaFoldDB" id="A0A7G9R4R2"/>
<keyword evidence="6" id="KW-1133">Transmembrane helix</keyword>
<feature type="compositionally biased region" description="Basic residues" evidence="9">
    <location>
        <begin position="79"/>
        <end position="107"/>
    </location>
</feature>
<feature type="compositionally biased region" description="Basic and acidic residues" evidence="9">
    <location>
        <begin position="55"/>
        <end position="64"/>
    </location>
</feature>
<dbReference type="GO" id="GO:0050614">
    <property type="term" value="F:Delta24-sterol reductase activity"/>
    <property type="evidence" value="ECO:0007669"/>
    <property type="project" value="UniProtKB-EC"/>
</dbReference>
<evidence type="ECO:0000256" key="4">
    <source>
        <dbReference type="ARBA" id="ARBA00022692"/>
    </source>
</evidence>
<dbReference type="Gene3D" id="3.30.465.10">
    <property type="match status" value="1"/>
</dbReference>
<dbReference type="InterPro" id="IPR016164">
    <property type="entry name" value="FAD-linked_Oxase-like_C"/>
</dbReference>
<accession>A0A7G9R4R2</accession>
<keyword evidence="7" id="KW-0560">Oxidoreductase</keyword>